<organism evidence="10 11">
    <name type="scientific">Volvox reticuliferus</name>
    <dbReference type="NCBI Taxonomy" id="1737510"/>
    <lineage>
        <taxon>Eukaryota</taxon>
        <taxon>Viridiplantae</taxon>
        <taxon>Chlorophyta</taxon>
        <taxon>core chlorophytes</taxon>
        <taxon>Chlorophyceae</taxon>
        <taxon>CS clade</taxon>
        <taxon>Chlamydomonadales</taxon>
        <taxon>Volvocaceae</taxon>
        <taxon>Volvox</taxon>
    </lineage>
</organism>
<comment type="caution">
    <text evidence="10">The sequence shown here is derived from an EMBL/GenBank/DDBJ whole genome shotgun (WGS) entry which is preliminary data.</text>
</comment>
<comment type="similarity">
    <text evidence="2">Belongs to the peptidase S54 family.</text>
</comment>
<dbReference type="AlphaFoldDB" id="A0A8J4GI28"/>
<dbReference type="Gene3D" id="1.20.1540.10">
    <property type="entry name" value="Rhomboid-like"/>
    <property type="match status" value="1"/>
</dbReference>
<dbReference type="SUPFAM" id="SSF144091">
    <property type="entry name" value="Rhomboid-like"/>
    <property type="match status" value="1"/>
</dbReference>
<keyword evidence="12" id="KW-1185">Reference proteome</keyword>
<keyword evidence="3 7" id="KW-0812">Transmembrane</keyword>
<evidence type="ECO:0000313" key="12">
    <source>
        <dbReference type="Proteomes" id="UP000747110"/>
    </source>
</evidence>
<evidence type="ECO:0000313" key="9">
    <source>
        <dbReference type="EMBL" id="GIL82329.1"/>
    </source>
</evidence>
<feature type="transmembrane region" description="Helical" evidence="7">
    <location>
        <begin position="320"/>
        <end position="338"/>
    </location>
</feature>
<protein>
    <recommendedName>
        <fullName evidence="8">Peptidase S54 rhomboid domain-containing protein</fullName>
    </recommendedName>
</protein>
<dbReference type="Proteomes" id="UP000722791">
    <property type="component" value="Unassembled WGS sequence"/>
</dbReference>
<proteinExistence type="inferred from homology"/>
<keyword evidence="4 7" id="KW-1133">Transmembrane helix</keyword>
<evidence type="ECO:0000256" key="2">
    <source>
        <dbReference type="ARBA" id="ARBA00009045"/>
    </source>
</evidence>
<dbReference type="Pfam" id="PF01694">
    <property type="entry name" value="Rhomboid"/>
    <property type="match status" value="1"/>
</dbReference>
<feature type="region of interest" description="Disordered" evidence="6">
    <location>
        <begin position="383"/>
        <end position="441"/>
    </location>
</feature>
<dbReference type="EMBL" id="BNCQ01000025">
    <property type="protein sequence ID" value="GIM07713.1"/>
    <property type="molecule type" value="Genomic_DNA"/>
</dbReference>
<evidence type="ECO:0000256" key="6">
    <source>
        <dbReference type="SAM" id="MobiDB-lite"/>
    </source>
</evidence>
<feature type="transmembrane region" description="Helical" evidence="7">
    <location>
        <begin position="117"/>
        <end position="136"/>
    </location>
</feature>
<dbReference type="InterPro" id="IPR035952">
    <property type="entry name" value="Rhomboid-like_sf"/>
</dbReference>
<feature type="region of interest" description="Disordered" evidence="6">
    <location>
        <begin position="272"/>
        <end position="295"/>
    </location>
</feature>
<dbReference type="Proteomes" id="UP000747110">
    <property type="component" value="Unassembled WGS sequence"/>
</dbReference>
<dbReference type="GO" id="GO:0004252">
    <property type="term" value="F:serine-type endopeptidase activity"/>
    <property type="evidence" value="ECO:0007669"/>
    <property type="project" value="InterPro"/>
</dbReference>
<feature type="compositionally biased region" description="Low complexity" evidence="6">
    <location>
        <begin position="272"/>
        <end position="283"/>
    </location>
</feature>
<dbReference type="GO" id="GO:0016020">
    <property type="term" value="C:membrane"/>
    <property type="evidence" value="ECO:0007669"/>
    <property type="project" value="UniProtKB-SubCell"/>
</dbReference>
<evidence type="ECO:0000256" key="4">
    <source>
        <dbReference type="ARBA" id="ARBA00022989"/>
    </source>
</evidence>
<dbReference type="InterPro" id="IPR022764">
    <property type="entry name" value="Peptidase_S54_rhomboid_dom"/>
</dbReference>
<dbReference type="EMBL" id="BNCP01000024">
    <property type="protein sequence ID" value="GIL82329.1"/>
    <property type="molecule type" value="Genomic_DNA"/>
</dbReference>
<name>A0A8J4GI28_9CHLO</name>
<evidence type="ECO:0000256" key="5">
    <source>
        <dbReference type="ARBA" id="ARBA00023136"/>
    </source>
</evidence>
<sequence length="480" mass="51076">MLLSGRIPIAERPHKIVTRTKHLILADFTSDYLIANPLFRSRPFSLPRCTSARWTSRLVVWAQKEPTSSNNTIKSLESILGSKDSEDDVGWHPGGNYDAPRRKRKVPEAAAKRVRPLYVYVIYYCFIVVYLATAWLQATDGDLAASILVDGLVNDHLAVASGQVPRLATAGFVCEGPLELFLQLATLLTVGAEAEALLGYSLFWAVYWLANLGGGLVDSALSELPVTYGPANAAAGMVGALVAYYTRNLGLEERIAAARRAVRRRRRQILDGVGSSSGSDMDTGPPPGRESLEDTETEVEVLPLLSFKVNVRMSSTAKGLLNVLVALVVAGQGLLDFGDASSSASWIGLIAAFWTGLILTFGAGPQYEVQYKLPEFPRDSYGSSSSGLVREGKDANNVGSSTKATEACGSGGERSSAASPLVQGAGPGLTPTAGGPEADDDGLKVVDVCPPSRRRAVLGGYVTGLAVLICGWLTWMGIDI</sequence>
<evidence type="ECO:0000259" key="8">
    <source>
        <dbReference type="Pfam" id="PF01694"/>
    </source>
</evidence>
<evidence type="ECO:0000313" key="11">
    <source>
        <dbReference type="Proteomes" id="UP000722791"/>
    </source>
</evidence>
<comment type="subcellular location">
    <subcellularLocation>
        <location evidence="1">Membrane</location>
        <topology evidence="1">Multi-pass membrane protein</topology>
    </subcellularLocation>
</comment>
<keyword evidence="5 7" id="KW-0472">Membrane</keyword>
<accession>A0A8J4GI28</accession>
<evidence type="ECO:0000256" key="3">
    <source>
        <dbReference type="ARBA" id="ARBA00022692"/>
    </source>
</evidence>
<feature type="transmembrane region" description="Helical" evidence="7">
    <location>
        <begin position="458"/>
        <end position="478"/>
    </location>
</feature>
<evidence type="ECO:0000313" key="10">
    <source>
        <dbReference type="EMBL" id="GIM07713.1"/>
    </source>
</evidence>
<feature type="domain" description="Peptidase S54 rhomboid" evidence="8">
    <location>
        <begin position="162"/>
        <end position="248"/>
    </location>
</feature>
<feature type="transmembrane region" description="Helical" evidence="7">
    <location>
        <begin position="226"/>
        <end position="245"/>
    </location>
</feature>
<evidence type="ECO:0000256" key="7">
    <source>
        <dbReference type="SAM" id="Phobius"/>
    </source>
</evidence>
<evidence type="ECO:0000256" key="1">
    <source>
        <dbReference type="ARBA" id="ARBA00004141"/>
    </source>
</evidence>
<feature type="transmembrane region" description="Helical" evidence="7">
    <location>
        <begin position="344"/>
        <end position="363"/>
    </location>
</feature>
<reference evidence="10" key="1">
    <citation type="journal article" date="2021" name="Proc. Natl. Acad. Sci. U.S.A.">
        <title>Three genomes in the algal genus Volvox reveal the fate of a haploid sex-determining region after a transition to homothallism.</title>
        <authorList>
            <person name="Yamamoto K."/>
            <person name="Hamaji T."/>
            <person name="Kawai-Toyooka H."/>
            <person name="Matsuzaki R."/>
            <person name="Takahashi F."/>
            <person name="Nishimura Y."/>
            <person name="Kawachi M."/>
            <person name="Noguchi H."/>
            <person name="Minakuchi Y."/>
            <person name="Umen J.G."/>
            <person name="Toyoda A."/>
            <person name="Nozaki H."/>
        </authorList>
    </citation>
    <scope>NUCLEOTIDE SEQUENCE</scope>
    <source>
        <strain evidence="10">NIES-3785</strain>
        <strain evidence="9">NIES-3786</strain>
    </source>
</reference>
<dbReference type="OrthoDB" id="541479at2759"/>
<gene>
    <name evidence="9" type="ORF">Vretifemale_11235</name>
    <name evidence="10" type="ORF">Vretimale_11790</name>
</gene>